<dbReference type="GO" id="GO:0006355">
    <property type="term" value="P:regulation of DNA-templated transcription"/>
    <property type="evidence" value="ECO:0007669"/>
    <property type="project" value="UniProtKB-ARBA"/>
</dbReference>
<evidence type="ECO:0000259" key="8">
    <source>
        <dbReference type="PROSITE" id="PS50888"/>
    </source>
</evidence>
<keyword evidence="2" id="KW-0805">Transcription regulation</keyword>
<dbReference type="SUPFAM" id="SSF47459">
    <property type="entry name" value="HLH, helix-loop-helix DNA-binding domain"/>
    <property type="match status" value="1"/>
</dbReference>
<dbReference type="PROSITE" id="PS50888">
    <property type="entry name" value="BHLH"/>
    <property type="match status" value="1"/>
</dbReference>
<evidence type="ECO:0000256" key="6">
    <source>
        <dbReference type="SAM" id="MobiDB-lite"/>
    </source>
</evidence>
<feature type="domain" description="BHLH" evidence="8">
    <location>
        <begin position="126"/>
        <end position="176"/>
    </location>
</feature>
<accession>A0ABD3BRA4</accession>
<comment type="caution">
    <text evidence="9">The sequence shown here is derived from an EMBL/GenBank/DDBJ whole genome shotgun (WGS) entry which is preliminary data.</text>
</comment>
<evidence type="ECO:0000313" key="9">
    <source>
        <dbReference type="EMBL" id="KAL3619651.1"/>
    </source>
</evidence>
<evidence type="ECO:0000313" key="10">
    <source>
        <dbReference type="Proteomes" id="UP001632038"/>
    </source>
</evidence>
<dbReference type="AlphaFoldDB" id="A0ABD3BRA4"/>
<keyword evidence="10" id="KW-1185">Reference proteome</keyword>
<organism evidence="9 10">
    <name type="scientific">Castilleja foliolosa</name>
    <dbReference type="NCBI Taxonomy" id="1961234"/>
    <lineage>
        <taxon>Eukaryota</taxon>
        <taxon>Viridiplantae</taxon>
        <taxon>Streptophyta</taxon>
        <taxon>Embryophyta</taxon>
        <taxon>Tracheophyta</taxon>
        <taxon>Spermatophyta</taxon>
        <taxon>Magnoliopsida</taxon>
        <taxon>eudicotyledons</taxon>
        <taxon>Gunneridae</taxon>
        <taxon>Pentapetalae</taxon>
        <taxon>asterids</taxon>
        <taxon>lamiids</taxon>
        <taxon>Lamiales</taxon>
        <taxon>Orobanchaceae</taxon>
        <taxon>Pedicularideae</taxon>
        <taxon>Castillejinae</taxon>
        <taxon>Castilleja</taxon>
    </lineage>
</organism>
<keyword evidence="3" id="KW-0804">Transcription</keyword>
<dbReference type="Gene3D" id="1.10.30.10">
    <property type="entry name" value="High mobility group box domain"/>
    <property type="match status" value="1"/>
</dbReference>
<dbReference type="GO" id="GO:0005634">
    <property type="term" value="C:nucleus"/>
    <property type="evidence" value="ECO:0007669"/>
    <property type="project" value="UniProtKB-SubCell"/>
</dbReference>
<evidence type="ECO:0000256" key="3">
    <source>
        <dbReference type="ARBA" id="ARBA00023163"/>
    </source>
</evidence>
<protein>
    <recommendedName>
        <fullName evidence="11">BHLH domain-containing protein</fullName>
    </recommendedName>
</protein>
<evidence type="ECO:0000256" key="2">
    <source>
        <dbReference type="ARBA" id="ARBA00023015"/>
    </source>
</evidence>
<dbReference type="PANTHER" id="PTHR12565:SF312">
    <property type="entry name" value="TRANSCRIPTION FACTOR BHLH74"/>
    <property type="match status" value="1"/>
</dbReference>
<feature type="domain" description="HMG box" evidence="7">
    <location>
        <begin position="85"/>
        <end position="116"/>
    </location>
</feature>
<sequence length="289" mass="31580">MADGPSSQGAPAVAVMKVEAIRAHAPGSVSRIGMRNPNPRLLCCFRCFAMKGASSKADSKKADSRLAVKKPTKKEAKAAKDPNKPKRPPSAFFVFMEDFRKEYKKKHPSNKSVAAVLSFALFSMSLQSPFAGYNVVVRREKISERMKLLQDLVPGCNKITGKAVMLDEIINYVQSLQQQVEFLSMKLATVNPEVNVDIERLLSKDVNYNNNATALGIVPGLSSSLAFNELPLGPINGFQGTSTPFHPLTPNLWNNELQGILQMGFDSNPSLSSSRANGNLLELLLTLSR</sequence>
<dbReference type="EMBL" id="JAVIJP010000066">
    <property type="protein sequence ID" value="KAL3619651.1"/>
    <property type="molecule type" value="Genomic_DNA"/>
</dbReference>
<dbReference type="GO" id="GO:0003677">
    <property type="term" value="F:DNA binding"/>
    <property type="evidence" value="ECO:0007669"/>
    <property type="project" value="UniProtKB-UniRule"/>
</dbReference>
<evidence type="ECO:0000256" key="5">
    <source>
        <dbReference type="PROSITE-ProRule" id="PRU00267"/>
    </source>
</evidence>
<dbReference type="PROSITE" id="PS50118">
    <property type="entry name" value="HMG_BOX_2"/>
    <property type="match status" value="1"/>
</dbReference>
<feature type="compositionally biased region" description="Basic and acidic residues" evidence="6">
    <location>
        <begin position="73"/>
        <end position="84"/>
    </location>
</feature>
<comment type="subcellular location">
    <subcellularLocation>
        <location evidence="1">Nucleus</location>
    </subcellularLocation>
</comment>
<dbReference type="PANTHER" id="PTHR12565">
    <property type="entry name" value="STEROL REGULATORY ELEMENT-BINDING PROTEIN"/>
    <property type="match status" value="1"/>
</dbReference>
<dbReference type="InterPro" id="IPR036910">
    <property type="entry name" value="HMG_box_dom_sf"/>
</dbReference>
<dbReference type="InterPro" id="IPR036638">
    <property type="entry name" value="HLH_DNA-bd_sf"/>
</dbReference>
<feature type="region of interest" description="Disordered" evidence="6">
    <location>
        <begin position="59"/>
        <end position="89"/>
    </location>
</feature>
<dbReference type="Gene3D" id="4.10.280.10">
    <property type="entry name" value="Helix-loop-helix DNA-binding domain"/>
    <property type="match status" value="1"/>
</dbReference>
<evidence type="ECO:0008006" key="11">
    <source>
        <dbReference type="Google" id="ProtNLM"/>
    </source>
</evidence>
<dbReference type="Proteomes" id="UP001632038">
    <property type="component" value="Unassembled WGS sequence"/>
</dbReference>
<keyword evidence="5" id="KW-0238">DNA-binding</keyword>
<dbReference type="InterPro" id="IPR011598">
    <property type="entry name" value="bHLH_dom"/>
</dbReference>
<dbReference type="InterPro" id="IPR009071">
    <property type="entry name" value="HMG_box_dom"/>
</dbReference>
<dbReference type="InterPro" id="IPR024097">
    <property type="entry name" value="bHLH_ZIP_TF"/>
</dbReference>
<dbReference type="Pfam" id="PF00505">
    <property type="entry name" value="HMG_box"/>
    <property type="match status" value="1"/>
</dbReference>
<reference evidence="10" key="1">
    <citation type="journal article" date="2024" name="IScience">
        <title>Strigolactones Initiate the Formation of Haustorium-like Structures in Castilleja.</title>
        <authorList>
            <person name="Buerger M."/>
            <person name="Peterson D."/>
            <person name="Chory J."/>
        </authorList>
    </citation>
    <scope>NUCLEOTIDE SEQUENCE [LARGE SCALE GENOMIC DNA]</scope>
</reference>
<dbReference type="SUPFAM" id="SSF47095">
    <property type="entry name" value="HMG-box"/>
    <property type="match status" value="1"/>
</dbReference>
<dbReference type="SMART" id="SM00353">
    <property type="entry name" value="HLH"/>
    <property type="match status" value="1"/>
</dbReference>
<evidence type="ECO:0000259" key="7">
    <source>
        <dbReference type="PROSITE" id="PS50118"/>
    </source>
</evidence>
<proteinExistence type="predicted"/>
<evidence type="ECO:0000256" key="1">
    <source>
        <dbReference type="ARBA" id="ARBA00004123"/>
    </source>
</evidence>
<gene>
    <name evidence="9" type="ORF">CASFOL_034563</name>
</gene>
<evidence type="ECO:0000256" key="4">
    <source>
        <dbReference type="ARBA" id="ARBA00023242"/>
    </source>
</evidence>
<keyword evidence="4 5" id="KW-0539">Nucleus</keyword>
<name>A0ABD3BRA4_9LAMI</name>
<feature type="DNA-binding region" description="HMG box" evidence="5">
    <location>
        <begin position="85"/>
        <end position="116"/>
    </location>
</feature>